<sequence>MRPASAPPRGSALEVLRVFLALGVTSFGGPVAHLGYFREELVARRRWVSEPQYAELVALCQFLPGPASSQVGFALGLIRAGGLGALAAWAAFTLPSALLMVLFAIGAVSLDGPVGQGVLAGLKCVAVAVVAHAVWGMARTLTPDLRRLVIAAVAAALALLLPGNLGQIAAILLGLAAGALLCRRAVPEVAEPLDVRVSRRVALAALALFGLLLGALPILARAGHEIWAGIADAFFRAGALVFGGGHVVLPLLQAEPMIADAVGREQFLAGYGAAQAVPGPLFTFAAYLGFEMGPGGAAPMTALLSLVAVFLPGILLLLGALPFWNRLRASAAVRSAMAGANAAVVGILGAALWTPVITSGITGPASLLIASGCLALLVVWRLPAWIAVAAGAACGAAAGLLVPGWI</sequence>
<dbReference type="Pfam" id="PF02417">
    <property type="entry name" value="Chromate_transp"/>
    <property type="match status" value="2"/>
</dbReference>
<protein>
    <submittedName>
        <fullName evidence="8">Chromate efflux transporter</fullName>
    </submittedName>
</protein>
<dbReference type="GO" id="GO:0015109">
    <property type="term" value="F:chromate transmembrane transporter activity"/>
    <property type="evidence" value="ECO:0007669"/>
    <property type="project" value="InterPro"/>
</dbReference>
<keyword evidence="5 7" id="KW-1133">Transmembrane helix</keyword>
<name>A0A934Q5W3_9MICO</name>
<evidence type="ECO:0000313" key="8">
    <source>
        <dbReference type="EMBL" id="MBK0417958.1"/>
    </source>
</evidence>
<keyword evidence="3" id="KW-1003">Cell membrane</keyword>
<proteinExistence type="inferred from homology"/>
<feature type="transmembrane region" description="Helical" evidence="7">
    <location>
        <begin position="386"/>
        <end position="405"/>
    </location>
</feature>
<evidence type="ECO:0000256" key="6">
    <source>
        <dbReference type="ARBA" id="ARBA00023136"/>
    </source>
</evidence>
<feature type="transmembrane region" description="Helical" evidence="7">
    <location>
        <begin position="148"/>
        <end position="181"/>
    </location>
</feature>
<evidence type="ECO:0000256" key="1">
    <source>
        <dbReference type="ARBA" id="ARBA00004651"/>
    </source>
</evidence>
<dbReference type="PANTHER" id="PTHR33567">
    <property type="entry name" value="CHROMATE ION TRANSPORTER (EUROFUNG)"/>
    <property type="match status" value="1"/>
</dbReference>
<keyword evidence="6 7" id="KW-0472">Membrane</keyword>
<keyword evidence="4 7" id="KW-0812">Transmembrane</keyword>
<evidence type="ECO:0000256" key="4">
    <source>
        <dbReference type="ARBA" id="ARBA00022692"/>
    </source>
</evidence>
<dbReference type="RefSeq" id="WP_200113695.1">
    <property type="nucleotide sequence ID" value="NZ_JAEHOH010000003.1"/>
</dbReference>
<organism evidence="8 9">
    <name type="scientific">Leucobacter chromiisoli</name>
    <dbReference type="NCBI Taxonomy" id="2796471"/>
    <lineage>
        <taxon>Bacteria</taxon>
        <taxon>Bacillati</taxon>
        <taxon>Actinomycetota</taxon>
        <taxon>Actinomycetes</taxon>
        <taxon>Micrococcales</taxon>
        <taxon>Microbacteriaceae</taxon>
        <taxon>Leucobacter</taxon>
    </lineage>
</organism>
<feature type="transmembrane region" description="Helical" evidence="7">
    <location>
        <begin position="302"/>
        <end position="324"/>
    </location>
</feature>
<feature type="transmembrane region" description="Helical" evidence="7">
    <location>
        <begin position="336"/>
        <end position="354"/>
    </location>
</feature>
<dbReference type="PANTHER" id="PTHR33567:SF3">
    <property type="entry name" value="CHROMATE ION TRANSPORTER (EUROFUNG)"/>
    <property type="match status" value="1"/>
</dbReference>
<reference evidence="8" key="1">
    <citation type="submission" date="2020-12" db="EMBL/GenBank/DDBJ databases">
        <title>Leucobacter sp. CAS1, isolated from Chromium sludge.</title>
        <authorList>
            <person name="Xu Z."/>
        </authorList>
    </citation>
    <scope>NUCLEOTIDE SEQUENCE</scope>
    <source>
        <strain evidence="8">CSA1</strain>
    </source>
</reference>
<dbReference type="AlphaFoldDB" id="A0A934Q5W3"/>
<evidence type="ECO:0000256" key="7">
    <source>
        <dbReference type="SAM" id="Phobius"/>
    </source>
</evidence>
<evidence type="ECO:0000256" key="3">
    <source>
        <dbReference type="ARBA" id="ARBA00022475"/>
    </source>
</evidence>
<comment type="similarity">
    <text evidence="2">Belongs to the chromate ion transporter (CHR) (TC 2.A.51) family.</text>
</comment>
<dbReference type="PIRSF" id="PIRSF004810">
    <property type="entry name" value="ChrA"/>
    <property type="match status" value="1"/>
</dbReference>
<evidence type="ECO:0000256" key="2">
    <source>
        <dbReference type="ARBA" id="ARBA00005262"/>
    </source>
</evidence>
<comment type="caution">
    <text evidence="8">The sequence shown here is derived from an EMBL/GenBank/DDBJ whole genome shotgun (WGS) entry which is preliminary data.</text>
</comment>
<feature type="transmembrane region" description="Helical" evidence="7">
    <location>
        <begin position="114"/>
        <end position="136"/>
    </location>
</feature>
<accession>A0A934Q5W3</accession>
<feature type="transmembrane region" description="Helical" evidence="7">
    <location>
        <begin position="15"/>
        <end position="37"/>
    </location>
</feature>
<dbReference type="InterPro" id="IPR014047">
    <property type="entry name" value="Chr_Tranpt_l_chain"/>
</dbReference>
<dbReference type="GO" id="GO:0005886">
    <property type="term" value="C:plasma membrane"/>
    <property type="evidence" value="ECO:0007669"/>
    <property type="project" value="UniProtKB-SubCell"/>
</dbReference>
<keyword evidence="9" id="KW-1185">Reference proteome</keyword>
<gene>
    <name evidence="8" type="primary">chrA</name>
    <name evidence="8" type="ORF">JD276_02770</name>
</gene>
<dbReference type="NCBIfam" id="TIGR00937">
    <property type="entry name" value="2A51"/>
    <property type="match status" value="1"/>
</dbReference>
<comment type="subcellular location">
    <subcellularLocation>
        <location evidence="1">Cell membrane</location>
        <topology evidence="1">Multi-pass membrane protein</topology>
    </subcellularLocation>
</comment>
<evidence type="ECO:0000256" key="5">
    <source>
        <dbReference type="ARBA" id="ARBA00022989"/>
    </source>
</evidence>
<feature type="transmembrane region" description="Helical" evidence="7">
    <location>
        <begin position="201"/>
        <end position="219"/>
    </location>
</feature>
<dbReference type="EMBL" id="JAEHOH010000003">
    <property type="protein sequence ID" value="MBK0417958.1"/>
    <property type="molecule type" value="Genomic_DNA"/>
</dbReference>
<dbReference type="Proteomes" id="UP000608530">
    <property type="component" value="Unassembled WGS sequence"/>
</dbReference>
<evidence type="ECO:0000313" key="9">
    <source>
        <dbReference type="Proteomes" id="UP000608530"/>
    </source>
</evidence>
<feature type="transmembrane region" description="Helical" evidence="7">
    <location>
        <begin position="86"/>
        <end position="108"/>
    </location>
</feature>
<feature type="transmembrane region" description="Helical" evidence="7">
    <location>
        <begin position="268"/>
        <end position="290"/>
    </location>
</feature>
<dbReference type="InterPro" id="IPR003370">
    <property type="entry name" value="Chromate_transpt"/>
</dbReference>
<feature type="transmembrane region" description="Helical" evidence="7">
    <location>
        <begin position="361"/>
        <end position="380"/>
    </location>
</feature>